<dbReference type="Proteomes" id="UP001165677">
    <property type="component" value="Unassembled WGS sequence"/>
</dbReference>
<sequence length="75" mass="8770">MDKACPNKQPLFYINIDKCIKSQKNLSLYTLYNEKKIKNQLFLAPTRKKVAIEIAPINFKLSSKWFWGKYGGSKK</sequence>
<name>A0ABT3EIV0_9FLAO</name>
<evidence type="ECO:0000313" key="1">
    <source>
        <dbReference type="EMBL" id="MCW1148034.1"/>
    </source>
</evidence>
<dbReference type="RefSeq" id="WP_264368818.1">
    <property type="nucleotide sequence ID" value="NZ_JAPCIO010000004.1"/>
</dbReference>
<protein>
    <submittedName>
        <fullName evidence="1">Uncharacterized protein</fullName>
    </submittedName>
</protein>
<reference evidence="1" key="1">
    <citation type="submission" date="2022-10" db="EMBL/GenBank/DDBJ databases">
        <title>Flavobacterium sp. nov., a bacterium isolated from lake sediment.</title>
        <authorList>
            <person name="Qu J.-H."/>
        </authorList>
    </citation>
    <scope>NUCLEOTIDE SEQUENCE</scope>
    <source>
        <strain evidence="1">TH16-21</strain>
    </source>
</reference>
<accession>A0ABT3EIV0</accession>
<gene>
    <name evidence="1" type="ORF">OJ995_07370</name>
</gene>
<dbReference type="EMBL" id="JAPCIO010000004">
    <property type="protein sequence ID" value="MCW1148034.1"/>
    <property type="molecule type" value="Genomic_DNA"/>
</dbReference>
<evidence type="ECO:0000313" key="2">
    <source>
        <dbReference type="Proteomes" id="UP001165677"/>
    </source>
</evidence>
<keyword evidence="2" id="KW-1185">Reference proteome</keyword>
<comment type="caution">
    <text evidence="1">The sequence shown here is derived from an EMBL/GenBank/DDBJ whole genome shotgun (WGS) entry which is preliminary data.</text>
</comment>
<proteinExistence type="predicted"/>
<organism evidence="1 2">
    <name type="scientific">Flavobacterium lacisediminis</name>
    <dbReference type="NCBI Taxonomy" id="2989705"/>
    <lineage>
        <taxon>Bacteria</taxon>
        <taxon>Pseudomonadati</taxon>
        <taxon>Bacteroidota</taxon>
        <taxon>Flavobacteriia</taxon>
        <taxon>Flavobacteriales</taxon>
        <taxon>Flavobacteriaceae</taxon>
        <taxon>Flavobacterium</taxon>
    </lineage>
</organism>